<organism evidence="1 2">
    <name type="scientific">Stieleria magnilauensis</name>
    <dbReference type="NCBI Taxonomy" id="2527963"/>
    <lineage>
        <taxon>Bacteria</taxon>
        <taxon>Pseudomonadati</taxon>
        <taxon>Planctomycetota</taxon>
        <taxon>Planctomycetia</taxon>
        <taxon>Pirellulales</taxon>
        <taxon>Pirellulaceae</taxon>
        <taxon>Stieleria</taxon>
    </lineage>
</organism>
<evidence type="ECO:0000313" key="2">
    <source>
        <dbReference type="Proteomes" id="UP000318081"/>
    </source>
</evidence>
<reference evidence="1 2" key="1">
    <citation type="submission" date="2019-02" db="EMBL/GenBank/DDBJ databases">
        <title>Deep-cultivation of Planctomycetes and their phenomic and genomic characterization uncovers novel biology.</title>
        <authorList>
            <person name="Wiegand S."/>
            <person name="Jogler M."/>
            <person name="Boedeker C."/>
            <person name="Pinto D."/>
            <person name="Vollmers J."/>
            <person name="Rivas-Marin E."/>
            <person name="Kohn T."/>
            <person name="Peeters S.H."/>
            <person name="Heuer A."/>
            <person name="Rast P."/>
            <person name="Oberbeckmann S."/>
            <person name="Bunk B."/>
            <person name="Jeske O."/>
            <person name="Meyerdierks A."/>
            <person name="Storesund J.E."/>
            <person name="Kallscheuer N."/>
            <person name="Luecker S."/>
            <person name="Lage O.M."/>
            <person name="Pohl T."/>
            <person name="Merkel B.J."/>
            <person name="Hornburger P."/>
            <person name="Mueller R.-W."/>
            <person name="Bruemmer F."/>
            <person name="Labrenz M."/>
            <person name="Spormann A.M."/>
            <person name="Op den Camp H."/>
            <person name="Overmann J."/>
            <person name="Amann R."/>
            <person name="Jetten M.S.M."/>
            <person name="Mascher T."/>
            <person name="Medema M.H."/>
            <person name="Devos D.P."/>
            <person name="Kaster A.-K."/>
            <person name="Ovreas L."/>
            <person name="Rohde M."/>
            <person name="Galperin M.Y."/>
            <person name="Jogler C."/>
        </authorList>
    </citation>
    <scope>NUCLEOTIDE SEQUENCE [LARGE SCALE GENOMIC DNA]</scope>
    <source>
        <strain evidence="1 2">TBK1r</strain>
    </source>
</reference>
<proteinExistence type="predicted"/>
<accession>A0ABX5XTQ9</accession>
<keyword evidence="2" id="KW-1185">Reference proteome</keyword>
<dbReference type="EMBL" id="CP036432">
    <property type="protein sequence ID" value="QDV85408.1"/>
    <property type="molecule type" value="Genomic_DNA"/>
</dbReference>
<gene>
    <name evidence="1" type="ORF">TBK1r_43880</name>
</gene>
<sequence>MEVLFGCDAFTLHIQTGLVLAFRKCWRAPSLTLFVPCNFGDKTMAEGKTKPVHEVRLGRVRAAIWENETQNGTRHNVTVSRLYKDGDDKWKDSNSFGREDLPLVCKVMDMAHTWIYEHPSSTNGNAE</sequence>
<dbReference type="Proteomes" id="UP000318081">
    <property type="component" value="Chromosome"/>
</dbReference>
<name>A0ABX5XTQ9_9BACT</name>
<evidence type="ECO:0000313" key="1">
    <source>
        <dbReference type="EMBL" id="QDV85408.1"/>
    </source>
</evidence>
<protein>
    <submittedName>
        <fullName evidence="1">Uncharacterized protein</fullName>
    </submittedName>
</protein>